<evidence type="ECO:0000256" key="1">
    <source>
        <dbReference type="ARBA" id="ARBA00022801"/>
    </source>
</evidence>
<organism evidence="8 9">
    <name type="scientific">Euplotes crassus</name>
    <dbReference type="NCBI Taxonomy" id="5936"/>
    <lineage>
        <taxon>Eukaryota</taxon>
        <taxon>Sar</taxon>
        <taxon>Alveolata</taxon>
        <taxon>Ciliophora</taxon>
        <taxon>Intramacronucleata</taxon>
        <taxon>Spirotrichea</taxon>
        <taxon>Hypotrichia</taxon>
        <taxon>Euplotida</taxon>
        <taxon>Euplotidae</taxon>
        <taxon>Moneuplotes</taxon>
    </lineage>
</organism>
<dbReference type="PANTHER" id="PTHR43856">
    <property type="entry name" value="CARDIOLIPIN HYDROLASE"/>
    <property type="match status" value="1"/>
</dbReference>
<keyword evidence="1" id="KW-0378">Hydrolase</keyword>
<dbReference type="GO" id="GO:0016891">
    <property type="term" value="F:RNA endonuclease activity producing 5'-phosphomonoesters, hydrolytic mechanism"/>
    <property type="evidence" value="ECO:0007669"/>
    <property type="project" value="TreeGrafter"/>
</dbReference>
<dbReference type="SUPFAM" id="SSF56024">
    <property type="entry name" value="Phospholipase D/nuclease"/>
    <property type="match status" value="1"/>
</dbReference>
<evidence type="ECO:0000313" key="9">
    <source>
        <dbReference type="Proteomes" id="UP001295684"/>
    </source>
</evidence>
<dbReference type="InterPro" id="IPR001736">
    <property type="entry name" value="PLipase_D/transphosphatidylase"/>
</dbReference>
<dbReference type="SMART" id="SM00155">
    <property type="entry name" value="PLDc"/>
    <property type="match status" value="1"/>
</dbReference>
<dbReference type="Gene3D" id="3.30.870.10">
    <property type="entry name" value="Endonuclease Chain A"/>
    <property type="match status" value="1"/>
</dbReference>
<gene>
    <name evidence="8" type="ORF">ECRASSUSDP1_LOCUS9194</name>
</gene>
<evidence type="ECO:0000313" key="8">
    <source>
        <dbReference type="EMBL" id="CAI2367905.1"/>
    </source>
</evidence>
<dbReference type="Proteomes" id="UP001295684">
    <property type="component" value="Unassembled WGS sequence"/>
</dbReference>
<evidence type="ECO:0000256" key="6">
    <source>
        <dbReference type="SAM" id="MobiDB-lite"/>
    </source>
</evidence>
<evidence type="ECO:0000259" key="7">
    <source>
        <dbReference type="PROSITE" id="PS50035"/>
    </source>
</evidence>
<keyword evidence="9" id="KW-1185">Reference proteome</keyword>
<protein>
    <recommendedName>
        <fullName evidence="5">Mitochondrial cardiolipin hydrolase</fullName>
    </recommendedName>
</protein>
<dbReference type="InterPro" id="IPR051406">
    <property type="entry name" value="PLD_domain"/>
</dbReference>
<dbReference type="GO" id="GO:0016042">
    <property type="term" value="P:lipid catabolic process"/>
    <property type="evidence" value="ECO:0007669"/>
    <property type="project" value="UniProtKB-KW"/>
</dbReference>
<dbReference type="AlphaFoldDB" id="A0AAD1UMR2"/>
<dbReference type="EMBL" id="CAMPGE010009031">
    <property type="protein sequence ID" value="CAI2367905.1"/>
    <property type="molecule type" value="Genomic_DNA"/>
</dbReference>
<proteinExistence type="inferred from homology"/>
<dbReference type="PROSITE" id="PS50035">
    <property type="entry name" value="PLD"/>
    <property type="match status" value="1"/>
</dbReference>
<name>A0AAD1UMR2_EUPCR</name>
<comment type="caution">
    <text evidence="8">The sequence shown here is derived from an EMBL/GenBank/DDBJ whole genome shotgun (WGS) entry which is preliminary data.</text>
</comment>
<feature type="compositionally biased region" description="Basic and acidic residues" evidence="6">
    <location>
        <begin position="365"/>
        <end position="377"/>
    </location>
</feature>
<comment type="similarity">
    <text evidence="4">Belongs to the phospholipase D family. MitoPLD/Zucchini subfamily.</text>
</comment>
<keyword evidence="2" id="KW-0442">Lipid degradation</keyword>
<keyword evidence="3" id="KW-0443">Lipid metabolism</keyword>
<accession>A0AAD1UMR2</accession>
<evidence type="ECO:0000256" key="3">
    <source>
        <dbReference type="ARBA" id="ARBA00023098"/>
    </source>
</evidence>
<sequence length="385" mass="44413">MIVKISLKDISDFLSIINNFTDTMIGSDPERPTSSKESKAGDSKILSNTKSLHISLTNDLKMKKTQVLKAIRTVEIDSIRRNEIDNIQDDIKKTHLPTEDVKTSLIANLVNKEKWDVTKAMNFLDLSMACLSSTPYQPNNFEKVLKFPSHESENELLHYLSMAQESIKVCMYTFTKRELMNCLIEAKKRGIRVQVIMDKESLSTLYIHELCALGVECTHHNLSNSAKMHHKFAIVDDLILINGSLNWTARGVKQNHENVMVSSNSARKVQKEMEIRENKRIQKEKERRYNKYTKQVSKLFDSFKNAREQCYKGGDITMEDQKISVEIEKNFWNLFRIASSKSTSFKLPLKEIIKNPQYQPPSLPDPKEEKTRAKTPKDNCCNLFK</sequence>
<feature type="region of interest" description="Disordered" evidence="6">
    <location>
        <begin position="25"/>
        <end position="44"/>
    </location>
</feature>
<evidence type="ECO:0000256" key="2">
    <source>
        <dbReference type="ARBA" id="ARBA00022963"/>
    </source>
</evidence>
<feature type="region of interest" description="Disordered" evidence="6">
    <location>
        <begin position="355"/>
        <end position="385"/>
    </location>
</feature>
<dbReference type="PANTHER" id="PTHR43856:SF1">
    <property type="entry name" value="MITOCHONDRIAL CARDIOLIPIN HYDROLASE"/>
    <property type="match status" value="1"/>
</dbReference>
<reference evidence="8" key="1">
    <citation type="submission" date="2023-07" db="EMBL/GenBank/DDBJ databases">
        <authorList>
            <consortium name="AG Swart"/>
            <person name="Singh M."/>
            <person name="Singh A."/>
            <person name="Seah K."/>
            <person name="Emmerich C."/>
        </authorList>
    </citation>
    <scope>NUCLEOTIDE SEQUENCE</scope>
    <source>
        <strain evidence="8">DP1</strain>
    </source>
</reference>
<dbReference type="InterPro" id="IPR025202">
    <property type="entry name" value="PLD-like_dom"/>
</dbReference>
<evidence type="ECO:0000256" key="4">
    <source>
        <dbReference type="ARBA" id="ARBA00038012"/>
    </source>
</evidence>
<dbReference type="GO" id="GO:0005739">
    <property type="term" value="C:mitochondrion"/>
    <property type="evidence" value="ECO:0007669"/>
    <property type="project" value="TreeGrafter"/>
</dbReference>
<evidence type="ECO:0000256" key="5">
    <source>
        <dbReference type="ARBA" id="ARBA00040549"/>
    </source>
</evidence>
<feature type="domain" description="PLD phosphodiesterase" evidence="7">
    <location>
        <begin position="224"/>
        <end position="251"/>
    </location>
</feature>
<dbReference type="Pfam" id="PF13091">
    <property type="entry name" value="PLDc_2"/>
    <property type="match status" value="1"/>
</dbReference>
<feature type="compositionally biased region" description="Basic and acidic residues" evidence="6">
    <location>
        <begin position="28"/>
        <end position="42"/>
    </location>
</feature>